<dbReference type="InParanoid" id="A7ANC2"/>
<feature type="transmembrane region" description="Helical" evidence="1">
    <location>
        <begin position="293"/>
        <end position="315"/>
    </location>
</feature>
<evidence type="ECO:0000256" key="1">
    <source>
        <dbReference type="SAM" id="Phobius"/>
    </source>
</evidence>
<dbReference type="Proteomes" id="UP000002173">
    <property type="component" value="Chromosome 3"/>
</dbReference>
<dbReference type="AlphaFoldDB" id="A7ANC2"/>
<dbReference type="eggNOG" id="ENOG502S8I5">
    <property type="taxonomic scope" value="Eukaryota"/>
</dbReference>
<dbReference type="OMA" id="QYNISNH"/>
<evidence type="ECO:0000313" key="2">
    <source>
        <dbReference type="EMBL" id="EDO08056.1"/>
    </source>
</evidence>
<protein>
    <submittedName>
        <fullName evidence="2">Uncharacterized protein</fullName>
    </submittedName>
</protein>
<keyword evidence="1" id="KW-0472">Membrane</keyword>
<dbReference type="EMBL" id="AAXT01000001">
    <property type="protein sequence ID" value="EDO08056.1"/>
    <property type="molecule type" value="Genomic_DNA"/>
</dbReference>
<accession>A7ANC2</accession>
<feature type="transmembrane region" description="Helical" evidence="1">
    <location>
        <begin position="253"/>
        <end position="272"/>
    </location>
</feature>
<gene>
    <name evidence="2" type="ORF">BBOV_III004930</name>
</gene>
<keyword evidence="1" id="KW-0812">Transmembrane</keyword>
<keyword evidence="1" id="KW-1133">Transmembrane helix</keyword>
<proteinExistence type="predicted"/>
<sequence>MALDGFQEALSKACDIARKGLDRLSHNYDIAITPDIHSRMNNLYQTASATSLLLLVLPLLVISYALKYFTSESDLILFSIVLGGTFFILSLMSLCCYSLGLTQATPIHGMLHHDNLEYSTDGLCNEVIMKLGDITDGMMLAISSGNLLKQITFLTLETAFQHSMICFIIPITAFANQGLLDSSLLSTSLICALLLLAEKLGGLLCRKLVSVSSSRNGHSVNTYRTSSNIYRISLAILPFCGMIPELLPYNIPLSQVAIGILIFCFSAFSSYPKSAISSCMHASILSHPLSYKIFEFAGVMLIMWDVFLMFSLPVFLNRTVGHFDIKVAYLTIAFFYVLHAGYHIFTGVGLRSLTMEPRGVLFYGPLWAPLNRP</sequence>
<keyword evidence="3" id="KW-1185">Reference proteome</keyword>
<feature type="transmembrane region" description="Helical" evidence="1">
    <location>
        <begin position="49"/>
        <end position="69"/>
    </location>
</feature>
<reference evidence="2 3" key="1">
    <citation type="journal article" date="2007" name="PLoS Pathog.">
        <title>Genome sequence of Babesia bovis and comparative analysis of apicomplexan hemoprotozoa.</title>
        <authorList>
            <person name="Brayton K.A."/>
            <person name="Lau A.O.T."/>
            <person name="Herndon D.R."/>
            <person name="Hannick L."/>
            <person name="Kappmeyer L.S."/>
            <person name="Berens S.J."/>
            <person name="Bidwell S.L."/>
            <person name="Brown W.C."/>
            <person name="Crabtree J."/>
            <person name="Fadrosh D."/>
            <person name="Feldblum T."/>
            <person name="Forberger H.A."/>
            <person name="Haas B.J."/>
            <person name="Howell J.M."/>
            <person name="Khouri H."/>
            <person name="Koo H."/>
            <person name="Mann D.J."/>
            <person name="Norimine J."/>
            <person name="Paulsen I.T."/>
            <person name="Radune D."/>
            <person name="Ren Q."/>
            <person name="Smith R.K. Jr."/>
            <person name="Suarez C.E."/>
            <person name="White O."/>
            <person name="Wortman J.R."/>
            <person name="Knowles D.P. Jr."/>
            <person name="McElwain T.F."/>
            <person name="Nene V.M."/>
        </authorList>
    </citation>
    <scope>NUCLEOTIDE SEQUENCE [LARGE SCALE GENOMIC DNA]</scope>
    <source>
        <strain evidence="2">T2Bo</strain>
    </source>
</reference>
<feature type="transmembrane region" description="Helical" evidence="1">
    <location>
        <begin position="327"/>
        <end position="345"/>
    </location>
</feature>
<name>A7ANC2_BABBO</name>
<dbReference type="VEuPathDB" id="PiroplasmaDB:BBOV_III004930"/>
<feature type="transmembrane region" description="Helical" evidence="1">
    <location>
        <begin position="75"/>
        <end position="100"/>
    </location>
</feature>
<comment type="caution">
    <text evidence="2">The sequence shown here is derived from an EMBL/GenBank/DDBJ whole genome shotgun (WGS) entry which is preliminary data.</text>
</comment>
<organism evidence="2 3">
    <name type="scientific">Babesia bovis</name>
    <dbReference type="NCBI Taxonomy" id="5865"/>
    <lineage>
        <taxon>Eukaryota</taxon>
        <taxon>Sar</taxon>
        <taxon>Alveolata</taxon>
        <taxon>Apicomplexa</taxon>
        <taxon>Aconoidasida</taxon>
        <taxon>Piroplasmida</taxon>
        <taxon>Babesiidae</taxon>
        <taxon>Babesia</taxon>
    </lineage>
</organism>
<evidence type="ECO:0000313" key="3">
    <source>
        <dbReference type="Proteomes" id="UP000002173"/>
    </source>
</evidence>